<organism evidence="2">
    <name type="scientific">Oryza nivara</name>
    <name type="common">Indian wild rice</name>
    <name type="synonym">Oryza sativa f. spontanea</name>
    <dbReference type="NCBI Taxonomy" id="4536"/>
    <lineage>
        <taxon>Eukaryota</taxon>
        <taxon>Viridiplantae</taxon>
        <taxon>Streptophyta</taxon>
        <taxon>Embryophyta</taxon>
        <taxon>Tracheophyta</taxon>
        <taxon>Spermatophyta</taxon>
        <taxon>Magnoliopsida</taxon>
        <taxon>Liliopsida</taxon>
        <taxon>Poales</taxon>
        <taxon>Poaceae</taxon>
        <taxon>BOP clade</taxon>
        <taxon>Oryzoideae</taxon>
        <taxon>Oryzeae</taxon>
        <taxon>Oryzinae</taxon>
        <taxon>Oryza</taxon>
    </lineage>
</organism>
<keyword evidence="3" id="KW-1185">Reference proteome</keyword>
<dbReference type="AlphaFoldDB" id="A0A0E0I511"/>
<sequence>MVGYANVGDAPPLRTQAMRSQEGQSHGTPPPQGTPWFANASACGLPHRLTTRATGGGGAARRGEASSSSRRCRLGGGAGEADAAREREPSMPFPNGLTSRKEWVSSFRLSISIQKRRYKLQCTRDSYNSQVLCELGSDLGSI</sequence>
<feature type="compositionally biased region" description="Polar residues" evidence="1">
    <location>
        <begin position="17"/>
        <end position="27"/>
    </location>
</feature>
<protein>
    <submittedName>
        <fullName evidence="2">Uncharacterized protein</fullName>
    </submittedName>
</protein>
<dbReference type="EnsemblPlants" id="ONIVA07G24380.2">
    <property type="protein sequence ID" value="ONIVA07G24380.2"/>
    <property type="gene ID" value="ONIVA07G24380"/>
</dbReference>
<evidence type="ECO:0000313" key="2">
    <source>
        <dbReference type="EnsemblPlants" id="ONIVA07G24380.2"/>
    </source>
</evidence>
<dbReference type="HOGENOM" id="CLU_1828440_0_0_1"/>
<dbReference type="Gramene" id="ONIVA07G24380.2">
    <property type="protein sequence ID" value="ONIVA07G24380.2"/>
    <property type="gene ID" value="ONIVA07G24380"/>
</dbReference>
<evidence type="ECO:0000313" key="3">
    <source>
        <dbReference type="Proteomes" id="UP000006591"/>
    </source>
</evidence>
<reference evidence="2" key="2">
    <citation type="submission" date="2018-04" db="EMBL/GenBank/DDBJ databases">
        <title>OnivRS2 (Oryza nivara Reference Sequence Version 2).</title>
        <authorList>
            <person name="Zhang J."/>
            <person name="Kudrna D."/>
            <person name="Lee S."/>
            <person name="Talag J."/>
            <person name="Rajasekar S."/>
            <person name="Welchert J."/>
            <person name="Hsing Y.-I."/>
            <person name="Wing R.A."/>
        </authorList>
    </citation>
    <scope>NUCLEOTIDE SEQUENCE [LARGE SCALE GENOMIC DNA]</scope>
    <source>
        <strain evidence="2">SL10</strain>
    </source>
</reference>
<feature type="region of interest" description="Disordered" evidence="1">
    <location>
        <begin position="1"/>
        <end position="98"/>
    </location>
</feature>
<accession>A0A0E0I511</accession>
<evidence type="ECO:0000256" key="1">
    <source>
        <dbReference type="SAM" id="MobiDB-lite"/>
    </source>
</evidence>
<dbReference type="Proteomes" id="UP000006591">
    <property type="component" value="Chromosome 7"/>
</dbReference>
<reference evidence="2" key="1">
    <citation type="submission" date="2015-04" db="UniProtKB">
        <authorList>
            <consortium name="EnsemblPlants"/>
        </authorList>
    </citation>
    <scope>IDENTIFICATION</scope>
    <source>
        <strain evidence="2">SL10</strain>
    </source>
</reference>
<proteinExistence type="predicted"/>
<name>A0A0E0I511_ORYNI</name>